<dbReference type="InterPro" id="IPR003142">
    <property type="entry name" value="BPL_C"/>
</dbReference>
<dbReference type="GO" id="GO:0006355">
    <property type="term" value="P:regulation of DNA-templated transcription"/>
    <property type="evidence" value="ECO:0007669"/>
    <property type="project" value="UniProtKB-ARBA"/>
</dbReference>
<dbReference type="CDD" id="cd16442">
    <property type="entry name" value="BPL"/>
    <property type="match status" value="1"/>
</dbReference>
<evidence type="ECO:0000256" key="6">
    <source>
        <dbReference type="ARBA" id="ARBA00047846"/>
    </source>
</evidence>
<evidence type="ECO:0000256" key="1">
    <source>
        <dbReference type="ARBA" id="ARBA00022598"/>
    </source>
</evidence>
<dbReference type="KEGG" id="ssm:Spirs_1417"/>
<evidence type="ECO:0000259" key="7">
    <source>
        <dbReference type="PROSITE" id="PS51733"/>
    </source>
</evidence>
<evidence type="ECO:0000256" key="4">
    <source>
        <dbReference type="ARBA" id="ARBA00023267"/>
    </source>
</evidence>
<evidence type="ECO:0000313" key="8">
    <source>
        <dbReference type="EMBL" id="ADK80544.1"/>
    </source>
</evidence>
<name>E1R509_SEDSS</name>
<dbReference type="SUPFAM" id="SSF46785">
    <property type="entry name" value="Winged helix' DNA-binding domain"/>
    <property type="match status" value="1"/>
</dbReference>
<dbReference type="EMBL" id="CP002116">
    <property type="protein sequence ID" value="ADK80544.1"/>
    <property type="molecule type" value="Genomic_DNA"/>
</dbReference>
<dbReference type="SUPFAM" id="SSF50037">
    <property type="entry name" value="C-terminal domain of transcriptional repressors"/>
    <property type="match status" value="1"/>
</dbReference>
<evidence type="ECO:0000256" key="3">
    <source>
        <dbReference type="ARBA" id="ARBA00022840"/>
    </source>
</evidence>
<reference evidence="8 9" key="1">
    <citation type="journal article" date="2010" name="Stand. Genomic Sci.">
        <title>Complete genome sequence of Spirochaeta smaragdinae type strain (SEBR 4228).</title>
        <authorList>
            <person name="Mavromatis K."/>
            <person name="Yasawong M."/>
            <person name="Chertkov O."/>
            <person name="Lapidus A."/>
            <person name="Lucas S."/>
            <person name="Nolan M."/>
            <person name="Del Rio T.G."/>
            <person name="Tice H."/>
            <person name="Cheng J.F."/>
            <person name="Pitluck S."/>
            <person name="Liolios K."/>
            <person name="Ivanova N."/>
            <person name="Tapia R."/>
            <person name="Han C."/>
            <person name="Bruce D."/>
            <person name="Goodwin L."/>
            <person name="Pati A."/>
            <person name="Chen A."/>
            <person name="Palaniappan K."/>
            <person name="Land M."/>
            <person name="Hauser L."/>
            <person name="Chang Y.J."/>
            <person name="Jeffries C.D."/>
            <person name="Detter J.C."/>
            <person name="Rohde M."/>
            <person name="Brambilla E."/>
            <person name="Spring S."/>
            <person name="Goker M."/>
            <person name="Sikorski J."/>
            <person name="Woyke T."/>
            <person name="Bristow J."/>
            <person name="Eisen J.A."/>
            <person name="Markowitz V."/>
            <person name="Hugenholtz P."/>
            <person name="Klenk H.P."/>
            <person name="Kyrpides N.C."/>
        </authorList>
    </citation>
    <scope>NUCLEOTIDE SEQUENCE [LARGE SCALE GENOMIC DNA]</scope>
    <source>
        <strain evidence="9">DSM 11293 / JCM 15392 / SEBR 4228</strain>
    </source>
</reference>
<dbReference type="GO" id="GO:0005737">
    <property type="term" value="C:cytoplasm"/>
    <property type="evidence" value="ECO:0007669"/>
    <property type="project" value="TreeGrafter"/>
</dbReference>
<dbReference type="NCBIfam" id="TIGR00121">
    <property type="entry name" value="birA_ligase"/>
    <property type="match status" value="1"/>
</dbReference>
<dbReference type="InterPro" id="IPR013196">
    <property type="entry name" value="HTH_11"/>
</dbReference>
<dbReference type="GO" id="GO:0004077">
    <property type="term" value="F:biotin--[biotin carboxyl-carrier protein] ligase activity"/>
    <property type="evidence" value="ECO:0007669"/>
    <property type="project" value="UniProtKB-EC"/>
</dbReference>
<dbReference type="InterPro" id="IPR004143">
    <property type="entry name" value="BPL_LPL_catalytic"/>
</dbReference>
<dbReference type="GO" id="GO:0005524">
    <property type="term" value="F:ATP binding"/>
    <property type="evidence" value="ECO:0007669"/>
    <property type="project" value="UniProtKB-KW"/>
</dbReference>
<dbReference type="STRING" id="573413.Spirs_1417"/>
<dbReference type="Proteomes" id="UP000002318">
    <property type="component" value="Chromosome"/>
</dbReference>
<protein>
    <recommendedName>
        <fullName evidence="5">biotin--[biotin carboxyl-carrier protein] ligase</fullName>
        <ecNumber evidence="5">6.3.4.15</ecNumber>
    </recommendedName>
</protein>
<dbReference type="InterPro" id="IPR008988">
    <property type="entry name" value="Transcriptional_repressor_C"/>
</dbReference>
<evidence type="ECO:0000256" key="2">
    <source>
        <dbReference type="ARBA" id="ARBA00022741"/>
    </source>
</evidence>
<keyword evidence="1 8" id="KW-0436">Ligase</keyword>
<dbReference type="AlphaFoldDB" id="E1R509"/>
<dbReference type="InterPro" id="IPR045864">
    <property type="entry name" value="aa-tRNA-synth_II/BPL/LPL"/>
</dbReference>
<comment type="catalytic activity">
    <reaction evidence="6">
        <text>biotin + L-lysyl-[protein] + ATP = N(6)-biotinyl-L-lysyl-[protein] + AMP + diphosphate + H(+)</text>
        <dbReference type="Rhea" id="RHEA:11756"/>
        <dbReference type="Rhea" id="RHEA-COMP:9752"/>
        <dbReference type="Rhea" id="RHEA-COMP:10505"/>
        <dbReference type="ChEBI" id="CHEBI:15378"/>
        <dbReference type="ChEBI" id="CHEBI:29969"/>
        <dbReference type="ChEBI" id="CHEBI:30616"/>
        <dbReference type="ChEBI" id="CHEBI:33019"/>
        <dbReference type="ChEBI" id="CHEBI:57586"/>
        <dbReference type="ChEBI" id="CHEBI:83144"/>
        <dbReference type="ChEBI" id="CHEBI:456215"/>
        <dbReference type="EC" id="6.3.4.15"/>
    </reaction>
</comment>
<dbReference type="EC" id="6.3.4.15" evidence="5"/>
<dbReference type="Pfam" id="PF03099">
    <property type="entry name" value="BPL_LplA_LipB"/>
    <property type="match status" value="1"/>
</dbReference>
<dbReference type="SUPFAM" id="SSF55681">
    <property type="entry name" value="Class II aaRS and biotin synthetases"/>
    <property type="match status" value="1"/>
</dbReference>
<dbReference type="Gene3D" id="1.10.10.10">
    <property type="entry name" value="Winged helix-like DNA-binding domain superfamily/Winged helix DNA-binding domain"/>
    <property type="match status" value="1"/>
</dbReference>
<dbReference type="InterPro" id="IPR004408">
    <property type="entry name" value="Biotin_CoA_COase_ligase"/>
</dbReference>
<dbReference type="Pfam" id="PF02237">
    <property type="entry name" value="BPL_C"/>
    <property type="match status" value="1"/>
</dbReference>
<dbReference type="InterPro" id="IPR036390">
    <property type="entry name" value="WH_DNA-bd_sf"/>
</dbReference>
<sequence>MKVNTSRNILHMLGSRECISGETMATHLGLSRVAVWKQIQQLRERGYVIESSSRGYRLIKLPEEPRAEQFPPSFPFKVEYREETGSTMEDARKAEERIATIFLAGKQSSGRGRKNRRWQSPEGGLYASVLFFPGSEYGAAFFSPMKLAASVVNVLRKTYHIPARISWPNDIVVGERKIAGIITELHGKYDLVDRQIIGIGINLQPVPGVPRSGALQEFVDRKKKLPSSADLARGIFFEFHSRMNRWSPQQTIAAWKAASATIGRRVRIEKSWGTALTGRAKDIGSDGSLLIESDEGYVESVREGDCIMLSEQ</sequence>
<keyword evidence="3" id="KW-0067">ATP-binding</keyword>
<evidence type="ECO:0000256" key="5">
    <source>
        <dbReference type="ARBA" id="ARBA00024227"/>
    </source>
</evidence>
<dbReference type="eggNOG" id="COG0340">
    <property type="taxonomic scope" value="Bacteria"/>
</dbReference>
<dbReference type="PANTHER" id="PTHR12835:SF5">
    <property type="entry name" value="BIOTIN--PROTEIN LIGASE"/>
    <property type="match status" value="1"/>
</dbReference>
<evidence type="ECO:0000313" key="9">
    <source>
        <dbReference type="Proteomes" id="UP000002318"/>
    </source>
</evidence>
<dbReference type="Gene3D" id="2.30.30.100">
    <property type="match status" value="1"/>
</dbReference>
<dbReference type="HOGENOM" id="CLU_051096_0_0_12"/>
<keyword evidence="9" id="KW-1185">Reference proteome</keyword>
<feature type="domain" description="BPL/LPL catalytic" evidence="7">
    <location>
        <begin position="59"/>
        <end position="247"/>
    </location>
</feature>
<keyword evidence="4" id="KW-0092">Biotin</keyword>
<dbReference type="PANTHER" id="PTHR12835">
    <property type="entry name" value="BIOTIN PROTEIN LIGASE"/>
    <property type="match status" value="1"/>
</dbReference>
<organism evidence="8 9">
    <name type="scientific">Sediminispirochaeta smaragdinae (strain DSM 11293 / JCM 15392 / SEBR 4228)</name>
    <name type="common">Spirochaeta smaragdinae</name>
    <dbReference type="NCBI Taxonomy" id="573413"/>
    <lineage>
        <taxon>Bacteria</taxon>
        <taxon>Pseudomonadati</taxon>
        <taxon>Spirochaetota</taxon>
        <taxon>Spirochaetia</taxon>
        <taxon>Spirochaetales</taxon>
        <taxon>Spirochaetaceae</taxon>
        <taxon>Sediminispirochaeta</taxon>
    </lineage>
</organism>
<dbReference type="InterPro" id="IPR036388">
    <property type="entry name" value="WH-like_DNA-bd_sf"/>
</dbReference>
<dbReference type="PROSITE" id="PS51733">
    <property type="entry name" value="BPL_LPL_CATALYTIC"/>
    <property type="match status" value="1"/>
</dbReference>
<dbReference type="InterPro" id="IPR011991">
    <property type="entry name" value="ArsR-like_HTH"/>
</dbReference>
<keyword evidence="2" id="KW-0547">Nucleotide-binding</keyword>
<dbReference type="CDD" id="cd00090">
    <property type="entry name" value="HTH_ARSR"/>
    <property type="match status" value="1"/>
</dbReference>
<dbReference type="RefSeq" id="WP_013254008.1">
    <property type="nucleotide sequence ID" value="NC_014364.1"/>
</dbReference>
<dbReference type="eggNOG" id="COG1654">
    <property type="taxonomic scope" value="Bacteria"/>
</dbReference>
<gene>
    <name evidence="8" type="ordered locus">Spirs_1417</name>
</gene>
<accession>E1R509</accession>
<dbReference type="Gene3D" id="3.30.930.10">
    <property type="entry name" value="Bira Bifunctional Protein, Domain 2"/>
    <property type="match status" value="1"/>
</dbReference>
<dbReference type="Pfam" id="PF08279">
    <property type="entry name" value="HTH_11"/>
    <property type="match status" value="1"/>
</dbReference>
<proteinExistence type="predicted"/>